<evidence type="ECO:0000313" key="2">
    <source>
        <dbReference type="Proteomes" id="UP000829447"/>
    </source>
</evidence>
<dbReference type="EMBL" id="CM040483">
    <property type="protein sequence ID" value="MCI4395889.1"/>
    <property type="molecule type" value="Genomic_DNA"/>
</dbReference>
<comment type="caution">
    <text evidence="1">The sequence shown here is derived from an EMBL/GenBank/DDBJ whole genome shotgun (WGS) entry which is preliminary data.</text>
</comment>
<organism evidence="1 2">
    <name type="scientific">Pangasianodon gigas</name>
    <name type="common">Mekong giant catfish</name>
    <name type="synonym">Pangasius gigas</name>
    <dbReference type="NCBI Taxonomy" id="30993"/>
    <lineage>
        <taxon>Eukaryota</taxon>
        <taxon>Metazoa</taxon>
        <taxon>Chordata</taxon>
        <taxon>Craniata</taxon>
        <taxon>Vertebrata</taxon>
        <taxon>Euteleostomi</taxon>
        <taxon>Actinopterygii</taxon>
        <taxon>Neopterygii</taxon>
        <taxon>Teleostei</taxon>
        <taxon>Ostariophysi</taxon>
        <taxon>Siluriformes</taxon>
        <taxon>Pangasiidae</taxon>
        <taxon>Pangasianodon</taxon>
    </lineage>
</organism>
<gene>
    <name evidence="1" type="ORF">PGIGA_G00197110</name>
</gene>
<proteinExistence type="predicted"/>
<dbReference type="Proteomes" id="UP000829447">
    <property type="component" value="Linkage Group LG30"/>
</dbReference>
<sequence length="153" mass="17995">MCIKELHLQGCSERCSHSSGLKLNPEPFCYSNEPICLSVARDAECQVTVAKATGNPQRARSRDWFCSGSKMARMQQEQLHEQNMRTETWCCVEADSRVWDRPERRHFVCHLRNTCDFGAMVTPNPEERASWMTRRTSYREKRHYDESYKSHFI</sequence>
<protein>
    <submittedName>
        <fullName evidence="1">Uncharacterized protein</fullName>
    </submittedName>
</protein>
<evidence type="ECO:0000313" key="1">
    <source>
        <dbReference type="EMBL" id="MCI4395889.1"/>
    </source>
</evidence>
<accession>A0ACC5XWW6</accession>
<keyword evidence="2" id="KW-1185">Reference proteome</keyword>
<name>A0ACC5XWW6_PANGG</name>
<reference evidence="1 2" key="1">
    <citation type="journal article" date="2022" name="bioRxiv">
        <title>An ancient truncated duplication of the anti-Mullerian hormone receptor type 2 gene is a potential conserved master sex determinant in the Pangasiidae catfish family.</title>
        <authorList>
            <person name="Wen M."/>
            <person name="Pan Q."/>
            <person name="Jouanno E."/>
            <person name="Montfort J."/>
            <person name="Zahm M."/>
            <person name="Cabau C."/>
            <person name="Klopp C."/>
            <person name="Iampietro C."/>
            <person name="Roques C."/>
            <person name="Bouchez O."/>
            <person name="Castinel A."/>
            <person name="Donnadieu C."/>
            <person name="Parrinello H."/>
            <person name="Poncet C."/>
            <person name="Belmonte E."/>
            <person name="Gautier V."/>
            <person name="Avarre J.-C."/>
            <person name="Dugue R."/>
            <person name="Gustiano R."/>
            <person name="Ha T.T.T."/>
            <person name="Campet M."/>
            <person name="Sriphairoj K."/>
            <person name="Ribolli J."/>
            <person name="de Almeida F.L."/>
            <person name="Desvignes T."/>
            <person name="Postlethwait J.H."/>
            <person name="Bucao C.F."/>
            <person name="Robinson-Rechavi M."/>
            <person name="Bobe J."/>
            <person name="Herpin A."/>
            <person name="Guiguen Y."/>
        </authorList>
    </citation>
    <scope>NUCLEOTIDE SEQUENCE [LARGE SCALE GENOMIC DNA]</scope>
    <source>
        <tissue evidence="1">Fin clip</tissue>
    </source>
</reference>